<evidence type="ECO:0000313" key="3">
    <source>
        <dbReference type="Proteomes" id="UP000179807"/>
    </source>
</evidence>
<comment type="caution">
    <text evidence="2">The sequence shown here is derived from an EMBL/GenBank/DDBJ whole genome shotgun (WGS) entry which is preliminary data.</text>
</comment>
<feature type="domain" description="N-acetyltransferase" evidence="1">
    <location>
        <begin position="4"/>
        <end position="163"/>
    </location>
</feature>
<dbReference type="PROSITE" id="PS51186">
    <property type="entry name" value="GNAT"/>
    <property type="match status" value="1"/>
</dbReference>
<accession>A0A1J4JMW1</accession>
<sequence length="163" mass="18755">MITTTVVPMGNKVEELCTLASKIWYQHYGPMLPKGQVPYMIEKYQSPKAVEQQIKNGYNYFFLTADGKNVGYLGIQPEKEKLFLSKIYVDKDFRRKGIARNAVNFSCNFAKEKDLKSVYLTVNKYNYGSIESYKNMGFKTIDSVVTDIGNGYVMDDYIMEKIV</sequence>
<dbReference type="InterPro" id="IPR000182">
    <property type="entry name" value="GNAT_dom"/>
</dbReference>
<dbReference type="PANTHER" id="PTHR43415:SF3">
    <property type="entry name" value="GNAT-FAMILY ACETYLTRANSFERASE"/>
    <property type="match status" value="1"/>
</dbReference>
<gene>
    <name evidence="2" type="ORF">TRFO_32909</name>
</gene>
<dbReference type="VEuPathDB" id="TrichDB:TRFO_32909"/>
<protein>
    <submittedName>
        <fullName evidence="2">Acetyltransferase GNAT family</fullName>
    </submittedName>
</protein>
<dbReference type="RefSeq" id="XP_068353547.1">
    <property type="nucleotide sequence ID" value="XM_068508761.1"/>
</dbReference>
<dbReference type="Pfam" id="PF00583">
    <property type="entry name" value="Acetyltransf_1"/>
    <property type="match status" value="1"/>
</dbReference>
<keyword evidence="3" id="KW-1185">Reference proteome</keyword>
<dbReference type="GeneID" id="94843465"/>
<dbReference type="OrthoDB" id="47374at2759"/>
<organism evidence="2 3">
    <name type="scientific">Tritrichomonas foetus</name>
    <dbReference type="NCBI Taxonomy" id="1144522"/>
    <lineage>
        <taxon>Eukaryota</taxon>
        <taxon>Metamonada</taxon>
        <taxon>Parabasalia</taxon>
        <taxon>Tritrichomonadida</taxon>
        <taxon>Tritrichomonadidae</taxon>
        <taxon>Tritrichomonas</taxon>
    </lineage>
</organism>
<dbReference type="CDD" id="cd04301">
    <property type="entry name" value="NAT_SF"/>
    <property type="match status" value="1"/>
</dbReference>
<dbReference type="PANTHER" id="PTHR43415">
    <property type="entry name" value="SPERMIDINE N(1)-ACETYLTRANSFERASE"/>
    <property type="match status" value="1"/>
</dbReference>
<evidence type="ECO:0000259" key="1">
    <source>
        <dbReference type="PROSITE" id="PS51186"/>
    </source>
</evidence>
<reference evidence="2" key="1">
    <citation type="submission" date="2016-10" db="EMBL/GenBank/DDBJ databases">
        <authorList>
            <person name="Benchimol M."/>
            <person name="Almeida L.G."/>
            <person name="Vasconcelos A.T."/>
            <person name="Perreira-Neves A."/>
            <person name="Rosa I.A."/>
            <person name="Tasca T."/>
            <person name="Bogo M.R."/>
            <person name="de Souza W."/>
        </authorList>
    </citation>
    <scope>NUCLEOTIDE SEQUENCE [LARGE SCALE GENOMIC DNA]</scope>
    <source>
        <strain evidence="2">K</strain>
    </source>
</reference>
<name>A0A1J4JMW1_9EUKA</name>
<dbReference type="Gene3D" id="3.40.630.30">
    <property type="match status" value="1"/>
</dbReference>
<dbReference type="InterPro" id="IPR016181">
    <property type="entry name" value="Acyl_CoA_acyltransferase"/>
</dbReference>
<dbReference type="SUPFAM" id="SSF55729">
    <property type="entry name" value="Acyl-CoA N-acyltransferases (Nat)"/>
    <property type="match status" value="1"/>
</dbReference>
<proteinExistence type="predicted"/>
<dbReference type="GO" id="GO:0016747">
    <property type="term" value="F:acyltransferase activity, transferring groups other than amino-acyl groups"/>
    <property type="evidence" value="ECO:0007669"/>
    <property type="project" value="InterPro"/>
</dbReference>
<dbReference type="AlphaFoldDB" id="A0A1J4JMW1"/>
<dbReference type="Proteomes" id="UP000179807">
    <property type="component" value="Unassembled WGS sequence"/>
</dbReference>
<evidence type="ECO:0000313" key="2">
    <source>
        <dbReference type="EMBL" id="OHT00411.1"/>
    </source>
</evidence>
<dbReference type="EMBL" id="MLAK01000956">
    <property type="protein sequence ID" value="OHT00411.1"/>
    <property type="molecule type" value="Genomic_DNA"/>
</dbReference>